<evidence type="ECO:0000256" key="1">
    <source>
        <dbReference type="SAM" id="MobiDB-lite"/>
    </source>
</evidence>
<dbReference type="Proteomes" id="UP000267821">
    <property type="component" value="Unassembled WGS sequence"/>
</dbReference>
<dbReference type="SUPFAM" id="SSF53335">
    <property type="entry name" value="S-adenosyl-L-methionine-dependent methyltransferases"/>
    <property type="match status" value="1"/>
</dbReference>
<feature type="compositionally biased region" description="Pro residues" evidence="1">
    <location>
        <begin position="1"/>
        <end position="16"/>
    </location>
</feature>
<proteinExistence type="predicted"/>
<name>A0A3N4M6A2_9PEZI</name>
<dbReference type="AlphaFoldDB" id="A0A3N4M6A2"/>
<reference evidence="2 3" key="1">
    <citation type="journal article" date="2018" name="Nat. Ecol. Evol.">
        <title>Pezizomycetes genomes reveal the molecular basis of ectomycorrhizal truffle lifestyle.</title>
        <authorList>
            <person name="Murat C."/>
            <person name="Payen T."/>
            <person name="Noel B."/>
            <person name="Kuo A."/>
            <person name="Morin E."/>
            <person name="Chen J."/>
            <person name="Kohler A."/>
            <person name="Krizsan K."/>
            <person name="Balestrini R."/>
            <person name="Da Silva C."/>
            <person name="Montanini B."/>
            <person name="Hainaut M."/>
            <person name="Levati E."/>
            <person name="Barry K.W."/>
            <person name="Belfiori B."/>
            <person name="Cichocki N."/>
            <person name="Clum A."/>
            <person name="Dockter R.B."/>
            <person name="Fauchery L."/>
            <person name="Guy J."/>
            <person name="Iotti M."/>
            <person name="Le Tacon F."/>
            <person name="Lindquist E.A."/>
            <person name="Lipzen A."/>
            <person name="Malagnac F."/>
            <person name="Mello A."/>
            <person name="Molinier V."/>
            <person name="Miyauchi S."/>
            <person name="Poulain J."/>
            <person name="Riccioni C."/>
            <person name="Rubini A."/>
            <person name="Sitrit Y."/>
            <person name="Splivallo R."/>
            <person name="Traeger S."/>
            <person name="Wang M."/>
            <person name="Zifcakova L."/>
            <person name="Wipf D."/>
            <person name="Zambonelli A."/>
            <person name="Paolocci F."/>
            <person name="Nowrousian M."/>
            <person name="Ottonello S."/>
            <person name="Baldrian P."/>
            <person name="Spatafora J.W."/>
            <person name="Henrissat B."/>
            <person name="Nagy L.G."/>
            <person name="Aury J.M."/>
            <person name="Wincker P."/>
            <person name="Grigoriev I.V."/>
            <person name="Bonfante P."/>
            <person name="Martin F.M."/>
        </authorList>
    </citation>
    <scope>NUCLEOTIDE SEQUENCE [LARGE SCALE GENOMIC DNA]</scope>
    <source>
        <strain evidence="2 3">ATCC MYA-4762</strain>
    </source>
</reference>
<feature type="region of interest" description="Disordered" evidence="1">
    <location>
        <begin position="1"/>
        <end position="237"/>
    </location>
</feature>
<feature type="compositionally biased region" description="Polar residues" evidence="1">
    <location>
        <begin position="55"/>
        <end position="64"/>
    </location>
</feature>
<protein>
    <recommendedName>
        <fullName evidence="4">Methyltransferase domain-containing protein</fullName>
    </recommendedName>
</protein>
<dbReference type="InterPro" id="IPR029063">
    <property type="entry name" value="SAM-dependent_MTases_sf"/>
</dbReference>
<evidence type="ECO:0000313" key="3">
    <source>
        <dbReference type="Proteomes" id="UP000267821"/>
    </source>
</evidence>
<organism evidence="2 3">
    <name type="scientific">Terfezia boudieri ATCC MYA-4762</name>
    <dbReference type="NCBI Taxonomy" id="1051890"/>
    <lineage>
        <taxon>Eukaryota</taxon>
        <taxon>Fungi</taxon>
        <taxon>Dikarya</taxon>
        <taxon>Ascomycota</taxon>
        <taxon>Pezizomycotina</taxon>
        <taxon>Pezizomycetes</taxon>
        <taxon>Pezizales</taxon>
        <taxon>Pezizaceae</taxon>
        <taxon>Terfezia</taxon>
    </lineage>
</organism>
<dbReference type="OrthoDB" id="5339271at2759"/>
<accession>A0A3N4M6A2</accession>
<feature type="compositionally biased region" description="Polar residues" evidence="1">
    <location>
        <begin position="91"/>
        <end position="100"/>
    </location>
</feature>
<evidence type="ECO:0008006" key="4">
    <source>
        <dbReference type="Google" id="ProtNLM"/>
    </source>
</evidence>
<dbReference type="InParanoid" id="A0A3N4M6A2"/>
<evidence type="ECO:0000313" key="2">
    <source>
        <dbReference type="EMBL" id="RPB29348.1"/>
    </source>
</evidence>
<dbReference type="PRINTS" id="PR01217">
    <property type="entry name" value="PRICHEXTENSN"/>
</dbReference>
<feature type="compositionally biased region" description="Polar residues" evidence="1">
    <location>
        <begin position="163"/>
        <end position="172"/>
    </location>
</feature>
<gene>
    <name evidence="2" type="ORF">L211DRAFT_832037</name>
</gene>
<sequence>MPPSSFNPQPDPPIKPNPTSASSSTFNPQPDPPVGTTPPSTFNPQPDPPIKPNPTSASSSTFNPQPDPPVGTTLPSTFNPQPDPPIKPNPTSASSSTFNPQPDPPVGTTLPSTFNPQPDPPIKPNPTSASSSTFNPQPDPPVGTTPPSTFNPQPDPPIKPNPTSASSSTFNPQPDPPVGTTLPSTFNPQPDPPIKPNPTSACSSTFNPQPDPPVGTTPPSTFNPQPDPPGLPSPLPSGIIDTQHKIHGPSYAYSHTTYPAFYDAWVDSMFSPPTPSPSPIVGKNEDIPIFEEFIRDQLAAKKASLMITTDDYESESCIVNIVDLGTGTGRVICEIIRGIYSATAAEEDLKKEEELQQPKMNFWGVDHSPSMLSHAENRFSQLKLDYETKFKQSIPSTPLWICASASTFQTILSSSTTPKQRLNQGELDLLFMSVGTIHHLVDPNEVLAFLMELARGLKAGTGRAVVSVLDEMVPGEGEGGGVEYSKGENQIIKAKGGTGEIYVKSPTITSEEVKVVEVDVSIGDGEEKMLKVNSQRRIDKWTVGYYDGLPEGWEKVGKSPAEMVEEGKGRNVWTKEMEWSLAVWDEDVFRALVGVARLEVLEVRRGVFQRWYVLGKKRVG</sequence>
<feature type="compositionally biased region" description="Pro residues" evidence="1">
    <location>
        <begin position="225"/>
        <end position="235"/>
    </location>
</feature>
<dbReference type="EMBL" id="ML121527">
    <property type="protein sequence ID" value="RPB29348.1"/>
    <property type="molecule type" value="Genomic_DNA"/>
</dbReference>
<keyword evidence="3" id="KW-1185">Reference proteome</keyword>
<dbReference type="Gene3D" id="3.40.50.150">
    <property type="entry name" value="Vaccinia Virus protein VP39"/>
    <property type="match status" value="1"/>
</dbReference>